<reference evidence="1 2" key="1">
    <citation type="submission" date="2015-09" db="EMBL/GenBank/DDBJ databases">
        <title>Draft genome sequence of a Caloramator mitchellensis, a moderate thermophile from the Great Artesian Basin of Australia.</title>
        <authorList>
            <person name="Patel B.K."/>
        </authorList>
    </citation>
    <scope>NUCLEOTIDE SEQUENCE [LARGE SCALE GENOMIC DNA]</scope>
    <source>
        <strain evidence="1 2">VF08</strain>
    </source>
</reference>
<dbReference type="PANTHER" id="PTHR35792:SF2">
    <property type="entry name" value="GENERAL STRESS PROTEIN"/>
    <property type="match status" value="1"/>
</dbReference>
<dbReference type="Pfam" id="PF12732">
    <property type="entry name" value="YtxH"/>
    <property type="match status" value="1"/>
</dbReference>
<dbReference type="PANTHER" id="PTHR35792">
    <property type="entry name" value="GENERAL STRESS PROTEIN"/>
    <property type="match status" value="1"/>
</dbReference>
<dbReference type="RefSeq" id="WP_057979347.1">
    <property type="nucleotide sequence ID" value="NZ_LKHP01000014.1"/>
</dbReference>
<accession>A0A0R3JRT6</accession>
<organism evidence="1 2">
    <name type="scientific">Caloramator mitchellensis</name>
    <dbReference type="NCBI Taxonomy" id="908809"/>
    <lineage>
        <taxon>Bacteria</taxon>
        <taxon>Bacillati</taxon>
        <taxon>Bacillota</taxon>
        <taxon>Clostridia</taxon>
        <taxon>Eubacteriales</taxon>
        <taxon>Clostridiaceae</taxon>
        <taxon>Caloramator</taxon>
    </lineage>
</organism>
<evidence type="ECO:0000313" key="1">
    <source>
        <dbReference type="EMBL" id="KRQ86192.1"/>
    </source>
</evidence>
<gene>
    <name evidence="1" type="ORF">ABG79_02033</name>
</gene>
<dbReference type="EMBL" id="LKHP01000014">
    <property type="protein sequence ID" value="KRQ86192.1"/>
    <property type="molecule type" value="Genomic_DNA"/>
</dbReference>
<dbReference type="Proteomes" id="UP000052015">
    <property type="component" value="Unassembled WGS sequence"/>
</dbReference>
<dbReference type="AlphaFoldDB" id="A0A0R3JRT6"/>
<sequence length="113" mass="12127">MKNVKINFDFHGKKKAKKNLKKGLAIGAALGTVVGAVAGILTAPKSGKETREEIKNGVIDASGKVVETAKEVAAKTVTMIKEKIKKDNDVAEEVVFDDVIDEVKDTESKESNE</sequence>
<dbReference type="STRING" id="908809.ABG79_02033"/>
<proteinExistence type="predicted"/>
<comment type="caution">
    <text evidence="1">The sequence shown here is derived from an EMBL/GenBank/DDBJ whole genome shotgun (WGS) entry which is preliminary data.</text>
</comment>
<keyword evidence="2" id="KW-1185">Reference proteome</keyword>
<dbReference type="InterPro" id="IPR024623">
    <property type="entry name" value="YtxH"/>
</dbReference>
<dbReference type="InterPro" id="IPR052928">
    <property type="entry name" value="Desiccation-related_membrane"/>
</dbReference>
<name>A0A0R3JRT6_CALMK</name>
<evidence type="ECO:0000313" key="2">
    <source>
        <dbReference type="Proteomes" id="UP000052015"/>
    </source>
</evidence>
<protein>
    <submittedName>
        <fullName evidence="1">YtxH-like protein</fullName>
    </submittedName>
</protein>